<keyword evidence="3" id="KW-0732">Signal</keyword>
<gene>
    <name evidence="8" type="ORF">HYC85_015744</name>
</gene>
<evidence type="ECO:0000256" key="6">
    <source>
        <dbReference type="ARBA" id="ARBA00029467"/>
    </source>
</evidence>
<name>A0A7J7H1F0_CAMSI</name>
<feature type="transmembrane region" description="Helical" evidence="7">
    <location>
        <begin position="85"/>
        <end position="105"/>
    </location>
</feature>
<evidence type="ECO:0000313" key="9">
    <source>
        <dbReference type="Proteomes" id="UP000593564"/>
    </source>
</evidence>
<comment type="subcellular location">
    <subcellularLocation>
        <location evidence="1">Endomembrane system</location>
        <topology evidence="1">Multi-pass membrane protein</topology>
    </subcellularLocation>
</comment>
<dbReference type="Pfam" id="PF06749">
    <property type="entry name" value="DUF1218"/>
    <property type="match status" value="1"/>
</dbReference>
<proteinExistence type="inferred from homology"/>
<dbReference type="InterPro" id="IPR052222">
    <property type="entry name" value="DESIGUAL"/>
</dbReference>
<evidence type="ECO:0008006" key="10">
    <source>
        <dbReference type="Google" id="ProtNLM"/>
    </source>
</evidence>
<evidence type="ECO:0000256" key="7">
    <source>
        <dbReference type="SAM" id="Phobius"/>
    </source>
</evidence>
<dbReference type="InterPro" id="IPR009606">
    <property type="entry name" value="DEAL/Modifying_wall_lignin1/2"/>
</dbReference>
<reference evidence="9" key="1">
    <citation type="journal article" date="2020" name="Nat. Commun.">
        <title>Genome assembly of wild tea tree DASZ reveals pedigree and selection history of tea varieties.</title>
        <authorList>
            <person name="Zhang W."/>
            <person name="Zhang Y."/>
            <person name="Qiu H."/>
            <person name="Guo Y."/>
            <person name="Wan H."/>
            <person name="Zhang X."/>
            <person name="Scossa F."/>
            <person name="Alseekh S."/>
            <person name="Zhang Q."/>
            <person name="Wang P."/>
            <person name="Xu L."/>
            <person name="Schmidt M.H."/>
            <person name="Jia X."/>
            <person name="Li D."/>
            <person name="Zhu A."/>
            <person name="Guo F."/>
            <person name="Chen W."/>
            <person name="Ni D."/>
            <person name="Usadel B."/>
            <person name="Fernie A.R."/>
            <person name="Wen W."/>
        </authorList>
    </citation>
    <scope>NUCLEOTIDE SEQUENCE [LARGE SCALE GENOMIC DNA]</scope>
    <source>
        <strain evidence="9">cv. G240</strain>
    </source>
</reference>
<reference evidence="8 9" key="2">
    <citation type="submission" date="2020-07" db="EMBL/GenBank/DDBJ databases">
        <title>Genome assembly of wild tea tree DASZ reveals pedigree and selection history of tea varieties.</title>
        <authorList>
            <person name="Zhang W."/>
        </authorList>
    </citation>
    <scope>NUCLEOTIDE SEQUENCE [LARGE SCALE GENOMIC DNA]</scope>
    <source>
        <strain evidence="9">cv. G240</strain>
        <tissue evidence="8">Leaf</tissue>
    </source>
</reference>
<organism evidence="8 9">
    <name type="scientific">Camellia sinensis</name>
    <name type="common">Tea plant</name>
    <name type="synonym">Thea sinensis</name>
    <dbReference type="NCBI Taxonomy" id="4442"/>
    <lineage>
        <taxon>Eukaryota</taxon>
        <taxon>Viridiplantae</taxon>
        <taxon>Streptophyta</taxon>
        <taxon>Embryophyta</taxon>
        <taxon>Tracheophyta</taxon>
        <taxon>Spermatophyta</taxon>
        <taxon>Magnoliopsida</taxon>
        <taxon>eudicotyledons</taxon>
        <taxon>Gunneridae</taxon>
        <taxon>Pentapetalae</taxon>
        <taxon>asterids</taxon>
        <taxon>Ericales</taxon>
        <taxon>Theaceae</taxon>
        <taxon>Camellia</taxon>
    </lineage>
</organism>
<dbReference type="AlphaFoldDB" id="A0A7J7H1F0"/>
<feature type="transmembrane region" description="Helical" evidence="7">
    <location>
        <begin position="6"/>
        <end position="27"/>
    </location>
</feature>
<evidence type="ECO:0000256" key="3">
    <source>
        <dbReference type="ARBA" id="ARBA00022729"/>
    </source>
</evidence>
<dbReference type="EMBL" id="JACBKZ010000007">
    <property type="protein sequence ID" value="KAF5945516.1"/>
    <property type="molecule type" value="Genomic_DNA"/>
</dbReference>
<keyword evidence="2 7" id="KW-0812">Transmembrane</keyword>
<sequence length="211" mass="22652">MAVSVSVSIIAVITSLHLIAFVLAVGAERRRSTAKVKADEYDEQTYCVYGTDASTAYGLAAFGLLLISQTVVNGVTKCFCFGKGLMVGGSTACAVFFFVFSWVSFLGAEACLLAGSARNAYHTKYRGIFRGQDLSCATLRKGVFAAGAALTLLSMLGSILIIGLIPRLILVDGRSTRMRDLMIVINKELVNLRRSKGGCNQVSRLSFGDFY</sequence>
<comment type="similarity">
    <text evidence="6">Belongs to the DESIGUAL family.</text>
</comment>
<keyword evidence="5 7" id="KW-0472">Membrane</keyword>
<dbReference type="PANTHER" id="PTHR31769">
    <property type="entry name" value="OS07G0462200 PROTEIN-RELATED"/>
    <property type="match status" value="1"/>
</dbReference>
<keyword evidence="4 7" id="KW-1133">Transmembrane helix</keyword>
<comment type="caution">
    <text evidence="8">The sequence shown here is derived from an EMBL/GenBank/DDBJ whole genome shotgun (WGS) entry which is preliminary data.</text>
</comment>
<dbReference type="Proteomes" id="UP000593564">
    <property type="component" value="Unassembled WGS sequence"/>
</dbReference>
<protein>
    <recommendedName>
        <fullName evidence="10">Fiber protein Fb34</fullName>
    </recommendedName>
</protein>
<dbReference type="GO" id="GO:0012505">
    <property type="term" value="C:endomembrane system"/>
    <property type="evidence" value="ECO:0007669"/>
    <property type="project" value="UniProtKB-SubCell"/>
</dbReference>
<feature type="transmembrane region" description="Helical" evidence="7">
    <location>
        <begin position="143"/>
        <end position="170"/>
    </location>
</feature>
<keyword evidence="9" id="KW-1185">Reference proteome</keyword>
<evidence type="ECO:0000256" key="4">
    <source>
        <dbReference type="ARBA" id="ARBA00022989"/>
    </source>
</evidence>
<evidence type="ECO:0000256" key="5">
    <source>
        <dbReference type="ARBA" id="ARBA00023136"/>
    </source>
</evidence>
<evidence type="ECO:0000256" key="2">
    <source>
        <dbReference type="ARBA" id="ARBA00022692"/>
    </source>
</evidence>
<evidence type="ECO:0000256" key="1">
    <source>
        <dbReference type="ARBA" id="ARBA00004127"/>
    </source>
</evidence>
<accession>A0A7J7H1F0</accession>
<evidence type="ECO:0000313" key="8">
    <source>
        <dbReference type="EMBL" id="KAF5945516.1"/>
    </source>
</evidence>